<feature type="region of interest" description="Disordered" evidence="1">
    <location>
        <begin position="70"/>
        <end position="103"/>
    </location>
</feature>
<evidence type="ECO:0000313" key="3">
    <source>
        <dbReference type="Proteomes" id="UP000770661"/>
    </source>
</evidence>
<dbReference type="AlphaFoldDB" id="A0A8J5CLN2"/>
<keyword evidence="3" id="KW-1185">Reference proteome</keyword>
<gene>
    <name evidence="2" type="ORF">GWK47_018586</name>
</gene>
<organism evidence="2 3">
    <name type="scientific">Chionoecetes opilio</name>
    <name type="common">Atlantic snow crab</name>
    <name type="synonym">Cancer opilio</name>
    <dbReference type="NCBI Taxonomy" id="41210"/>
    <lineage>
        <taxon>Eukaryota</taxon>
        <taxon>Metazoa</taxon>
        <taxon>Ecdysozoa</taxon>
        <taxon>Arthropoda</taxon>
        <taxon>Crustacea</taxon>
        <taxon>Multicrustacea</taxon>
        <taxon>Malacostraca</taxon>
        <taxon>Eumalacostraca</taxon>
        <taxon>Eucarida</taxon>
        <taxon>Decapoda</taxon>
        <taxon>Pleocyemata</taxon>
        <taxon>Brachyura</taxon>
        <taxon>Eubrachyura</taxon>
        <taxon>Majoidea</taxon>
        <taxon>Majidae</taxon>
        <taxon>Chionoecetes</taxon>
    </lineage>
</organism>
<dbReference type="EMBL" id="JACEEZ010022466">
    <property type="protein sequence ID" value="KAG0712382.1"/>
    <property type="molecule type" value="Genomic_DNA"/>
</dbReference>
<name>A0A8J5CLN2_CHIOP</name>
<dbReference type="Proteomes" id="UP000770661">
    <property type="component" value="Unassembled WGS sequence"/>
</dbReference>
<evidence type="ECO:0000256" key="1">
    <source>
        <dbReference type="SAM" id="MobiDB-lite"/>
    </source>
</evidence>
<protein>
    <submittedName>
        <fullName evidence="2">Uncharacterized protein</fullName>
    </submittedName>
</protein>
<evidence type="ECO:0000313" key="2">
    <source>
        <dbReference type="EMBL" id="KAG0712382.1"/>
    </source>
</evidence>
<reference evidence="2" key="1">
    <citation type="submission" date="2020-07" db="EMBL/GenBank/DDBJ databases">
        <title>The High-quality genome of the commercially important snow crab, Chionoecetes opilio.</title>
        <authorList>
            <person name="Jeong J.-H."/>
            <person name="Ryu S."/>
        </authorList>
    </citation>
    <scope>NUCLEOTIDE SEQUENCE</scope>
    <source>
        <strain evidence="2">MADBK_172401_WGS</strain>
        <tissue evidence="2">Digestive gland</tissue>
    </source>
</reference>
<sequence>MRTSWGLQMVPPRVISANQLVPLATRVQCIMARRVAKKKYSAPTWRAWGQKELRLAMTQGIDCRRNRAHQHPLATPSPFTGDHRALAEGPFPAPPTMPAPVGAPRREFYRHAVAPL</sequence>
<accession>A0A8J5CLN2</accession>
<comment type="caution">
    <text evidence="2">The sequence shown here is derived from an EMBL/GenBank/DDBJ whole genome shotgun (WGS) entry which is preliminary data.</text>
</comment>
<dbReference type="OrthoDB" id="6373033at2759"/>
<proteinExistence type="predicted"/>